<name>A0ABQ9WX29_9EUKA</name>
<dbReference type="Proteomes" id="UP001281761">
    <property type="component" value="Unassembled WGS sequence"/>
</dbReference>
<evidence type="ECO:0000313" key="2">
    <source>
        <dbReference type="Proteomes" id="UP001281761"/>
    </source>
</evidence>
<evidence type="ECO:0000313" key="1">
    <source>
        <dbReference type="EMBL" id="KAK2944072.1"/>
    </source>
</evidence>
<gene>
    <name evidence="1" type="ORF">BLNAU_21021</name>
</gene>
<reference evidence="1 2" key="1">
    <citation type="journal article" date="2022" name="bioRxiv">
        <title>Genomics of Preaxostyla Flagellates Illuminates Evolutionary Transitions and the Path Towards Mitochondrial Loss.</title>
        <authorList>
            <person name="Novak L.V.F."/>
            <person name="Treitli S.C."/>
            <person name="Pyrih J."/>
            <person name="Halakuc P."/>
            <person name="Pipaliya S.V."/>
            <person name="Vacek V."/>
            <person name="Brzon O."/>
            <person name="Soukal P."/>
            <person name="Eme L."/>
            <person name="Dacks J.B."/>
            <person name="Karnkowska A."/>
            <person name="Elias M."/>
            <person name="Hampl V."/>
        </authorList>
    </citation>
    <scope>NUCLEOTIDE SEQUENCE [LARGE SCALE GENOMIC DNA]</scope>
    <source>
        <strain evidence="1">NAU3</strain>
        <tissue evidence="1">Gut</tissue>
    </source>
</reference>
<comment type="caution">
    <text evidence="1">The sequence shown here is derived from an EMBL/GenBank/DDBJ whole genome shotgun (WGS) entry which is preliminary data.</text>
</comment>
<accession>A0ABQ9WX29</accession>
<organism evidence="1 2">
    <name type="scientific">Blattamonas nauphoetae</name>
    <dbReference type="NCBI Taxonomy" id="2049346"/>
    <lineage>
        <taxon>Eukaryota</taxon>
        <taxon>Metamonada</taxon>
        <taxon>Preaxostyla</taxon>
        <taxon>Oxymonadida</taxon>
        <taxon>Blattamonas</taxon>
    </lineage>
</organism>
<sequence>MNYATYVVVGDVCCLLAPTFRFNSPSFFNEGSIEIEISSQLTPYLCSSHTIHPDDSFDSQLTYEQAFNPNDLIASDSSSIRYLPTVTAAQEYPTTTMMVTSAGNRNSLGGRLISMCGLGQSLCHFHPKQCHLGRMLLVAFFRRLRSNIRLRNRIPFGEYFVPFSDDDQN</sequence>
<keyword evidence="2" id="KW-1185">Reference proteome</keyword>
<protein>
    <submittedName>
        <fullName evidence="1">Uncharacterized protein</fullName>
    </submittedName>
</protein>
<dbReference type="EMBL" id="JARBJD010000316">
    <property type="protein sequence ID" value="KAK2944072.1"/>
    <property type="molecule type" value="Genomic_DNA"/>
</dbReference>
<proteinExistence type="predicted"/>